<dbReference type="InterPro" id="IPR013022">
    <property type="entry name" value="Xyl_isomerase-like_TIM-brl"/>
</dbReference>
<gene>
    <name evidence="9" type="primary">nfo</name>
    <name evidence="11" type="ORF">Q3M24_15675</name>
</gene>
<evidence type="ECO:0000256" key="3">
    <source>
        <dbReference type="ARBA" id="ARBA00022723"/>
    </source>
</evidence>
<feature type="binding site" evidence="9">
    <location>
        <position position="232"/>
    </location>
    <ligand>
        <name>Zn(2+)</name>
        <dbReference type="ChEBI" id="CHEBI:29105"/>
        <label>3</label>
    </ligand>
</feature>
<evidence type="ECO:0000259" key="10">
    <source>
        <dbReference type="Pfam" id="PF01261"/>
    </source>
</evidence>
<dbReference type="GO" id="GO:0008270">
    <property type="term" value="F:zinc ion binding"/>
    <property type="evidence" value="ECO:0007669"/>
    <property type="project" value="UniProtKB-UniRule"/>
</dbReference>
<dbReference type="Pfam" id="PF01261">
    <property type="entry name" value="AP_endonuc_2"/>
    <property type="match status" value="1"/>
</dbReference>
<comment type="catalytic activity">
    <reaction evidence="9">
        <text>Endonucleolytic cleavage to 5'-phosphooligonucleotide end-products.</text>
        <dbReference type="EC" id="3.1.21.2"/>
    </reaction>
</comment>
<dbReference type="AlphaFoldDB" id="A0AAU8LS70"/>
<evidence type="ECO:0000256" key="5">
    <source>
        <dbReference type="ARBA" id="ARBA00022763"/>
    </source>
</evidence>
<keyword evidence="6 9" id="KW-0378">Hydrolase</keyword>
<evidence type="ECO:0000256" key="2">
    <source>
        <dbReference type="ARBA" id="ARBA00022722"/>
    </source>
</evidence>
<feature type="binding site" evidence="9">
    <location>
        <position position="262"/>
    </location>
    <ligand>
        <name>Zn(2+)</name>
        <dbReference type="ChEBI" id="CHEBI:29105"/>
        <label>2</label>
    </ligand>
</feature>
<evidence type="ECO:0000256" key="6">
    <source>
        <dbReference type="ARBA" id="ARBA00022801"/>
    </source>
</evidence>
<feature type="binding site" evidence="9">
    <location>
        <position position="146"/>
    </location>
    <ligand>
        <name>Zn(2+)</name>
        <dbReference type="ChEBI" id="CHEBI:29105"/>
        <label>2</label>
    </ligand>
</feature>
<feature type="binding site" evidence="9">
    <location>
        <position position="180"/>
    </location>
    <ligand>
        <name>Zn(2+)</name>
        <dbReference type="ChEBI" id="CHEBI:29105"/>
        <label>2</label>
    </ligand>
</feature>
<feature type="binding site" evidence="9">
    <location>
        <position position="146"/>
    </location>
    <ligand>
        <name>Zn(2+)</name>
        <dbReference type="ChEBI" id="CHEBI:29105"/>
        <label>1</label>
    </ligand>
</feature>
<feature type="binding site" evidence="9">
    <location>
        <position position="67"/>
    </location>
    <ligand>
        <name>Zn(2+)</name>
        <dbReference type="ChEBI" id="CHEBI:29105"/>
        <label>1</label>
    </ligand>
</feature>
<protein>
    <recommendedName>
        <fullName evidence="9">Probable endonuclease 4</fullName>
        <ecNumber evidence="9">3.1.21.2</ecNumber>
    </recommendedName>
    <alternativeName>
        <fullName evidence="9">Endodeoxyribonuclease IV</fullName>
    </alternativeName>
    <alternativeName>
        <fullName evidence="9">Endonuclease IV</fullName>
    </alternativeName>
</protein>
<evidence type="ECO:0000256" key="8">
    <source>
        <dbReference type="ARBA" id="ARBA00023204"/>
    </source>
</evidence>
<name>A0AAU8LS70_9BACT</name>
<dbReference type="Gene3D" id="3.20.20.150">
    <property type="entry name" value="Divalent-metal-dependent TIM barrel enzymes"/>
    <property type="match status" value="1"/>
</dbReference>
<reference evidence="11" key="1">
    <citation type="journal article" date="2024" name="Syst. Appl. Microbiol.">
        <title>First single-strain enrichments of Electrothrix cable bacteria, description of E. aestuarii sp. nov. and E. rattekaaiensis sp. nov., and proposal of a cable bacteria taxonomy following the rules of the SeqCode.</title>
        <authorList>
            <person name="Plum-Jensen L.E."/>
            <person name="Schramm A."/>
            <person name="Marshall I.P.G."/>
        </authorList>
    </citation>
    <scope>NUCLEOTIDE SEQUENCE</scope>
    <source>
        <strain evidence="11">Rat1</strain>
    </source>
</reference>
<feature type="binding site" evidence="9">
    <location>
        <position position="107"/>
    </location>
    <ligand>
        <name>Zn(2+)</name>
        <dbReference type="ChEBI" id="CHEBI:29105"/>
        <label>1</label>
    </ligand>
</feature>
<comment type="cofactor">
    <cofactor evidence="9">
        <name>Zn(2+)</name>
        <dbReference type="ChEBI" id="CHEBI:29105"/>
    </cofactor>
    <text evidence="9">Binds 3 Zn(2+) ions.</text>
</comment>
<dbReference type="PROSITE" id="PS00731">
    <property type="entry name" value="AP_NUCLEASE_F2_3"/>
    <property type="match status" value="1"/>
</dbReference>
<reference evidence="11" key="2">
    <citation type="submission" date="2024-06" db="EMBL/GenBank/DDBJ databases">
        <authorList>
            <person name="Plum-Jensen L.E."/>
            <person name="Schramm A."/>
            <person name="Marshall I.P.G."/>
        </authorList>
    </citation>
    <scope>NUCLEOTIDE SEQUENCE</scope>
    <source>
        <strain evidence="11">Rat1</strain>
    </source>
</reference>
<dbReference type="PROSITE" id="PS51432">
    <property type="entry name" value="AP_NUCLEASE_F2_4"/>
    <property type="match status" value="1"/>
</dbReference>
<comment type="function">
    <text evidence="9">Endonuclease IV plays a role in DNA repair. It cleaves phosphodiester bonds at apurinic or apyrimidinic (AP) sites, generating a 3'-hydroxyl group and a 5'-terminal sugar phosphate.</text>
</comment>
<dbReference type="PROSITE" id="PS00729">
    <property type="entry name" value="AP_NUCLEASE_F2_1"/>
    <property type="match status" value="1"/>
</dbReference>
<dbReference type="GO" id="GO:0003906">
    <property type="term" value="F:DNA-(apurinic or apyrimidinic site) endonuclease activity"/>
    <property type="evidence" value="ECO:0007669"/>
    <property type="project" value="TreeGrafter"/>
</dbReference>
<dbReference type="PANTHER" id="PTHR21445:SF0">
    <property type="entry name" value="APURINIC-APYRIMIDINIC ENDONUCLEASE"/>
    <property type="match status" value="1"/>
</dbReference>
<dbReference type="KEGG" id="eaj:Q3M24_15675"/>
<dbReference type="SUPFAM" id="SSF51658">
    <property type="entry name" value="Xylose isomerase-like"/>
    <property type="match status" value="1"/>
</dbReference>
<evidence type="ECO:0000256" key="9">
    <source>
        <dbReference type="HAMAP-Rule" id="MF_00152"/>
    </source>
</evidence>
<feature type="binding site" evidence="9">
    <location>
        <position position="183"/>
    </location>
    <ligand>
        <name>Zn(2+)</name>
        <dbReference type="ChEBI" id="CHEBI:29105"/>
        <label>3</label>
    </ligand>
</feature>
<dbReference type="PROSITE" id="PS00730">
    <property type="entry name" value="AP_NUCLEASE_F2_2"/>
    <property type="match status" value="1"/>
</dbReference>
<dbReference type="EC" id="3.1.21.2" evidence="9"/>
<dbReference type="InterPro" id="IPR001719">
    <property type="entry name" value="AP_endonuc_2"/>
</dbReference>
<dbReference type="GO" id="GO:0003677">
    <property type="term" value="F:DNA binding"/>
    <property type="evidence" value="ECO:0007669"/>
    <property type="project" value="InterPro"/>
</dbReference>
<keyword evidence="5 9" id="KW-0227">DNA damage</keyword>
<organism evidence="11">
    <name type="scientific">Candidatus Electrothrix aestuarii</name>
    <dbReference type="NCBI Taxonomy" id="3062594"/>
    <lineage>
        <taxon>Bacteria</taxon>
        <taxon>Pseudomonadati</taxon>
        <taxon>Thermodesulfobacteriota</taxon>
        <taxon>Desulfobulbia</taxon>
        <taxon>Desulfobulbales</taxon>
        <taxon>Desulfobulbaceae</taxon>
        <taxon>Candidatus Electrothrix</taxon>
    </lineage>
</organism>
<evidence type="ECO:0000256" key="4">
    <source>
        <dbReference type="ARBA" id="ARBA00022759"/>
    </source>
</evidence>
<dbReference type="NCBIfam" id="TIGR00587">
    <property type="entry name" value="nfo"/>
    <property type="match status" value="1"/>
</dbReference>
<keyword evidence="4 9" id="KW-0255">Endonuclease</keyword>
<keyword evidence="7 9" id="KW-0862">Zinc</keyword>
<evidence type="ECO:0000256" key="1">
    <source>
        <dbReference type="ARBA" id="ARBA00005340"/>
    </source>
</evidence>
<dbReference type="GO" id="GO:0006284">
    <property type="term" value="P:base-excision repair"/>
    <property type="evidence" value="ECO:0007669"/>
    <property type="project" value="TreeGrafter"/>
</dbReference>
<feature type="domain" description="Xylose isomerase-like TIM barrel" evidence="10">
    <location>
        <begin position="18"/>
        <end position="280"/>
    </location>
</feature>
<feature type="binding site" evidence="9">
    <location>
        <position position="217"/>
    </location>
    <ligand>
        <name>Zn(2+)</name>
        <dbReference type="ChEBI" id="CHEBI:29105"/>
        <label>2</label>
    </ligand>
</feature>
<dbReference type="FunFam" id="3.20.20.150:FF:000001">
    <property type="entry name" value="Probable endonuclease 4"/>
    <property type="match status" value="1"/>
</dbReference>
<dbReference type="GO" id="GO:0008833">
    <property type="term" value="F:deoxyribonuclease IV (phage-T4-induced) activity"/>
    <property type="evidence" value="ECO:0007669"/>
    <property type="project" value="UniProtKB-UniRule"/>
</dbReference>
<dbReference type="InterPro" id="IPR018246">
    <property type="entry name" value="AP_endonuc_F2_Zn_BS"/>
</dbReference>
<dbReference type="CDD" id="cd00019">
    <property type="entry name" value="AP2Ec"/>
    <property type="match status" value="1"/>
</dbReference>
<dbReference type="PANTHER" id="PTHR21445">
    <property type="entry name" value="ENDONUCLEASE IV ENDODEOXYRIBONUCLEASE IV"/>
    <property type="match status" value="1"/>
</dbReference>
<dbReference type="SMART" id="SM00518">
    <property type="entry name" value="AP2Ec"/>
    <property type="match status" value="1"/>
</dbReference>
<evidence type="ECO:0000256" key="7">
    <source>
        <dbReference type="ARBA" id="ARBA00022833"/>
    </source>
</evidence>
<accession>A0AAU8LS70</accession>
<dbReference type="GO" id="GO:0008081">
    <property type="term" value="F:phosphoric diester hydrolase activity"/>
    <property type="evidence" value="ECO:0007669"/>
    <property type="project" value="TreeGrafter"/>
</dbReference>
<evidence type="ECO:0000313" key="11">
    <source>
        <dbReference type="EMBL" id="XCN71739.1"/>
    </source>
</evidence>
<dbReference type="HAMAP" id="MF_00152">
    <property type="entry name" value="Nfo"/>
    <property type="match status" value="1"/>
</dbReference>
<dbReference type="InterPro" id="IPR036237">
    <property type="entry name" value="Xyl_isomerase-like_sf"/>
</dbReference>
<sequence>MPQLGAHESIAGGLHLAFDRIRQVDGTALQIFTRNQRQWKAAPVDDAEVTAFQQAWQEAGQMPVASHASYLINLASSKEEQAAKSITAFVAELQRCARLGVPYLVFHPGSHGGAGVEAGLENVVAHLDRMIELAGSDCEQVKILLETTAGQGTALGSRFEELAWILEQSRFPEQLGVCVDTCHIFAAGYDIRTPEAFTATFEEFEQVIGTERIHFFHLNDSKKSLASRVDRHEHIGKGEIGLTGFELLLNDPRFRNHPMTLETPKGDDLAEDRENIALLRSLCR</sequence>
<dbReference type="EMBL" id="CP159373">
    <property type="protein sequence ID" value="XCN71739.1"/>
    <property type="molecule type" value="Genomic_DNA"/>
</dbReference>
<keyword evidence="3 9" id="KW-0479">Metal-binding</keyword>
<keyword evidence="2 9" id="KW-0540">Nuclease</keyword>
<keyword evidence="8 9" id="KW-0234">DNA repair</keyword>
<feature type="binding site" evidence="9">
    <location>
        <position position="230"/>
    </location>
    <ligand>
        <name>Zn(2+)</name>
        <dbReference type="ChEBI" id="CHEBI:29105"/>
        <label>3</label>
    </ligand>
</feature>
<comment type="similarity">
    <text evidence="1 9">Belongs to the AP endonuclease 2 family.</text>
</comment>
<proteinExistence type="inferred from homology"/>